<name>A0A392UYC3_9FABA</name>
<accession>A0A392UYC3</accession>
<dbReference type="Proteomes" id="UP000265520">
    <property type="component" value="Unassembled WGS sequence"/>
</dbReference>
<feature type="non-terminal residue" evidence="1">
    <location>
        <position position="1"/>
    </location>
</feature>
<protein>
    <submittedName>
        <fullName evidence="1">Uncharacterized protein</fullName>
    </submittedName>
</protein>
<evidence type="ECO:0000313" key="2">
    <source>
        <dbReference type="Proteomes" id="UP000265520"/>
    </source>
</evidence>
<proteinExistence type="predicted"/>
<comment type="caution">
    <text evidence="1">The sequence shown here is derived from an EMBL/GenBank/DDBJ whole genome shotgun (WGS) entry which is preliminary data.</text>
</comment>
<reference evidence="1 2" key="1">
    <citation type="journal article" date="2018" name="Front. Plant Sci.">
        <title>Red Clover (Trifolium pratense) and Zigzag Clover (T. medium) - A Picture of Genomic Similarities and Differences.</title>
        <authorList>
            <person name="Dluhosova J."/>
            <person name="Istvanek J."/>
            <person name="Nedelnik J."/>
            <person name="Repkova J."/>
        </authorList>
    </citation>
    <scope>NUCLEOTIDE SEQUENCE [LARGE SCALE GENOMIC DNA]</scope>
    <source>
        <strain evidence="2">cv. 10/8</strain>
        <tissue evidence="1">Leaf</tissue>
    </source>
</reference>
<evidence type="ECO:0000313" key="1">
    <source>
        <dbReference type="EMBL" id="MCI80193.1"/>
    </source>
</evidence>
<dbReference type="EMBL" id="LXQA010990022">
    <property type="protein sequence ID" value="MCI80193.1"/>
    <property type="molecule type" value="Genomic_DNA"/>
</dbReference>
<dbReference type="AlphaFoldDB" id="A0A392UYC3"/>
<sequence length="57" mass="6524">NKGKSLETAESANEEWRVPQEIKEGHAVKLDANYQERHKSSRNCKSNITLKDFITHG</sequence>
<organism evidence="1 2">
    <name type="scientific">Trifolium medium</name>
    <dbReference type="NCBI Taxonomy" id="97028"/>
    <lineage>
        <taxon>Eukaryota</taxon>
        <taxon>Viridiplantae</taxon>
        <taxon>Streptophyta</taxon>
        <taxon>Embryophyta</taxon>
        <taxon>Tracheophyta</taxon>
        <taxon>Spermatophyta</taxon>
        <taxon>Magnoliopsida</taxon>
        <taxon>eudicotyledons</taxon>
        <taxon>Gunneridae</taxon>
        <taxon>Pentapetalae</taxon>
        <taxon>rosids</taxon>
        <taxon>fabids</taxon>
        <taxon>Fabales</taxon>
        <taxon>Fabaceae</taxon>
        <taxon>Papilionoideae</taxon>
        <taxon>50 kb inversion clade</taxon>
        <taxon>NPAAA clade</taxon>
        <taxon>Hologalegina</taxon>
        <taxon>IRL clade</taxon>
        <taxon>Trifolieae</taxon>
        <taxon>Trifolium</taxon>
    </lineage>
</organism>
<keyword evidence="2" id="KW-1185">Reference proteome</keyword>